<dbReference type="Proteomes" id="UP000676310">
    <property type="component" value="Unassembled WGS sequence"/>
</dbReference>
<reference evidence="1" key="1">
    <citation type="submission" date="2021-05" db="EMBL/GenBank/DDBJ databases">
        <authorList>
            <person name="Stam R."/>
        </authorList>
    </citation>
    <scope>NUCLEOTIDE SEQUENCE</scope>
    <source>
        <strain evidence="1">CS162</strain>
    </source>
</reference>
<proteinExistence type="predicted"/>
<dbReference type="GeneID" id="67017763"/>
<evidence type="ECO:0000313" key="2">
    <source>
        <dbReference type="Proteomes" id="UP000676310"/>
    </source>
</evidence>
<keyword evidence="2" id="KW-1185">Reference proteome</keyword>
<dbReference type="OrthoDB" id="10470782at2759"/>
<accession>A0A8J2I3K0</accession>
<dbReference type="AlphaFoldDB" id="A0A8J2I3K0"/>
<sequence length="121" mass="13617">MDTSVTPTPKIPYDLVRIAVRENLPSVTEPAQSLEETMDSIRLKINILQDIVDAPVDDEKNPDMTDAVHGLLKELAVVEERFKVWYEKLNLACVMIGLVYPLQNPTPETQRTMGIREGLPS</sequence>
<comment type="caution">
    <text evidence="1">The sequence shown here is derived from an EMBL/GenBank/DDBJ whole genome shotgun (WGS) entry which is preliminary data.</text>
</comment>
<name>A0A8J2I3K0_9PLEO</name>
<dbReference type="RefSeq" id="XP_043169485.1">
    <property type="nucleotide sequence ID" value="XM_043313550.1"/>
</dbReference>
<organism evidence="1 2">
    <name type="scientific">Alternaria atra</name>
    <dbReference type="NCBI Taxonomy" id="119953"/>
    <lineage>
        <taxon>Eukaryota</taxon>
        <taxon>Fungi</taxon>
        <taxon>Dikarya</taxon>
        <taxon>Ascomycota</taxon>
        <taxon>Pezizomycotina</taxon>
        <taxon>Dothideomycetes</taxon>
        <taxon>Pleosporomycetidae</taxon>
        <taxon>Pleosporales</taxon>
        <taxon>Pleosporineae</taxon>
        <taxon>Pleosporaceae</taxon>
        <taxon>Alternaria</taxon>
        <taxon>Alternaria sect. Ulocladioides</taxon>
    </lineage>
</organism>
<dbReference type="EMBL" id="CAJRGZ010000019">
    <property type="protein sequence ID" value="CAG5160916.1"/>
    <property type="molecule type" value="Genomic_DNA"/>
</dbReference>
<protein>
    <submittedName>
        <fullName evidence="1">Uncharacterized protein</fullName>
    </submittedName>
</protein>
<evidence type="ECO:0000313" key="1">
    <source>
        <dbReference type="EMBL" id="CAG5160916.1"/>
    </source>
</evidence>
<gene>
    <name evidence="1" type="ORF">ALTATR162_LOCUS5930</name>
</gene>